<accession>A0A9Y2IBL8</accession>
<feature type="chain" id="PRO_5040765428" description="Ig-like domain-containing protein" evidence="1">
    <location>
        <begin position="25"/>
        <end position="172"/>
    </location>
</feature>
<sequence>MRRTVFTLATVAACLACAAPAASAATTTAAASATCDGLTTVDYSPGIHDWVGDTTTRVETDLSCNAADPGAYSVSTVSTSAGNTSCLDPGDVTGARYWVVWGDGTTSELETPGAATARGIGGVAVETGMVLDGRFAGHSYSLTLNFAPYDAQECNSPGGLTRAMGAASLVIA</sequence>
<dbReference type="KEGG" id="acab:QRX50_31550"/>
<evidence type="ECO:0000313" key="3">
    <source>
        <dbReference type="Proteomes" id="UP001236014"/>
    </source>
</evidence>
<organism evidence="2 3">
    <name type="scientific">Amycolatopsis carbonis</name>
    <dbReference type="NCBI Taxonomy" id="715471"/>
    <lineage>
        <taxon>Bacteria</taxon>
        <taxon>Bacillati</taxon>
        <taxon>Actinomycetota</taxon>
        <taxon>Actinomycetes</taxon>
        <taxon>Pseudonocardiales</taxon>
        <taxon>Pseudonocardiaceae</taxon>
        <taxon>Amycolatopsis</taxon>
    </lineage>
</organism>
<keyword evidence="1" id="KW-0732">Signal</keyword>
<evidence type="ECO:0000313" key="2">
    <source>
        <dbReference type="EMBL" id="WIX75996.1"/>
    </source>
</evidence>
<evidence type="ECO:0000256" key="1">
    <source>
        <dbReference type="SAM" id="SignalP"/>
    </source>
</evidence>
<proteinExistence type="predicted"/>
<protein>
    <recommendedName>
        <fullName evidence="4">Ig-like domain-containing protein</fullName>
    </recommendedName>
</protein>
<gene>
    <name evidence="2" type="ORF">QRX50_31550</name>
</gene>
<dbReference type="EMBL" id="CP127294">
    <property type="protein sequence ID" value="WIX75996.1"/>
    <property type="molecule type" value="Genomic_DNA"/>
</dbReference>
<name>A0A9Y2IBL8_9PSEU</name>
<keyword evidence="3" id="KW-1185">Reference proteome</keyword>
<feature type="signal peptide" evidence="1">
    <location>
        <begin position="1"/>
        <end position="24"/>
    </location>
</feature>
<evidence type="ECO:0008006" key="4">
    <source>
        <dbReference type="Google" id="ProtNLM"/>
    </source>
</evidence>
<reference evidence="2 3" key="1">
    <citation type="submission" date="2023-06" db="EMBL/GenBank/DDBJ databases">
        <authorList>
            <person name="Oyuntsetseg B."/>
            <person name="Kim S.B."/>
        </authorList>
    </citation>
    <scope>NUCLEOTIDE SEQUENCE [LARGE SCALE GENOMIC DNA]</scope>
    <source>
        <strain evidence="2 3">2-15</strain>
    </source>
</reference>
<dbReference type="RefSeq" id="WP_285966758.1">
    <property type="nucleotide sequence ID" value="NZ_CP127294.1"/>
</dbReference>
<dbReference type="Proteomes" id="UP001236014">
    <property type="component" value="Chromosome"/>
</dbReference>
<dbReference type="AlphaFoldDB" id="A0A9Y2IBL8"/>